<feature type="domain" description="RNase H type-1" evidence="1">
    <location>
        <begin position="70"/>
        <end position="156"/>
    </location>
</feature>
<evidence type="ECO:0000259" key="1">
    <source>
        <dbReference type="Pfam" id="PF13456"/>
    </source>
</evidence>
<name>A0A225VCF3_9STRA</name>
<dbReference type="InterPro" id="IPR036397">
    <property type="entry name" value="RNaseH_sf"/>
</dbReference>
<evidence type="ECO:0000313" key="2">
    <source>
        <dbReference type="EMBL" id="OWZ02774.1"/>
    </source>
</evidence>
<reference evidence="3" key="1">
    <citation type="submission" date="2017-03" db="EMBL/GenBank/DDBJ databases">
        <title>Phytopthora megakarya and P. palmivora, two closely related causual agents of cacao black pod achieved similar genome size and gene model numbers by different mechanisms.</title>
        <authorList>
            <person name="Ali S."/>
            <person name="Shao J."/>
            <person name="Larry D.J."/>
            <person name="Kronmiller B."/>
            <person name="Shen D."/>
            <person name="Strem M.D."/>
            <person name="Melnick R.L."/>
            <person name="Guiltinan M.J."/>
            <person name="Tyler B.M."/>
            <person name="Meinhardt L.W."/>
            <person name="Bailey B.A."/>
        </authorList>
    </citation>
    <scope>NUCLEOTIDE SEQUENCE [LARGE SCALE GENOMIC DNA]</scope>
    <source>
        <strain evidence="3">zdho120</strain>
    </source>
</reference>
<evidence type="ECO:0000313" key="3">
    <source>
        <dbReference type="Proteomes" id="UP000198211"/>
    </source>
</evidence>
<proteinExistence type="predicted"/>
<dbReference type="InterPro" id="IPR002156">
    <property type="entry name" value="RNaseH_domain"/>
</dbReference>
<dbReference type="SUPFAM" id="SSF53098">
    <property type="entry name" value="Ribonuclease H-like"/>
    <property type="match status" value="1"/>
</dbReference>
<comment type="caution">
    <text evidence="2">The sequence shown here is derived from an EMBL/GenBank/DDBJ whole genome shotgun (WGS) entry which is preliminary data.</text>
</comment>
<gene>
    <name evidence="2" type="ORF">PHMEG_00025603</name>
</gene>
<dbReference type="Proteomes" id="UP000198211">
    <property type="component" value="Unassembled WGS sequence"/>
</dbReference>
<dbReference type="EMBL" id="NBNE01005944">
    <property type="protein sequence ID" value="OWZ02774.1"/>
    <property type="molecule type" value="Genomic_DNA"/>
</dbReference>
<dbReference type="GO" id="GO:0004523">
    <property type="term" value="F:RNA-DNA hybrid ribonuclease activity"/>
    <property type="evidence" value="ECO:0007669"/>
    <property type="project" value="InterPro"/>
</dbReference>
<keyword evidence="3" id="KW-1185">Reference proteome</keyword>
<dbReference type="Gene3D" id="3.30.420.10">
    <property type="entry name" value="Ribonuclease H-like superfamily/Ribonuclease H"/>
    <property type="match status" value="1"/>
</dbReference>
<dbReference type="Pfam" id="PF13456">
    <property type="entry name" value="RVT_3"/>
    <property type="match status" value="1"/>
</dbReference>
<protein>
    <recommendedName>
        <fullName evidence="1">RNase H type-1 domain-containing protein</fullName>
    </recommendedName>
</protein>
<dbReference type="AlphaFoldDB" id="A0A225VCF3"/>
<dbReference type="OrthoDB" id="126704at2759"/>
<dbReference type="GO" id="GO:0003676">
    <property type="term" value="F:nucleic acid binding"/>
    <property type="evidence" value="ECO:0007669"/>
    <property type="project" value="InterPro"/>
</dbReference>
<accession>A0A225VCF3</accession>
<sequence length="157" mass="17324">MILSYWDLEVHKVQSDEDGLVAIMRAGITPREHLDEVAESLILLKGRVKPQPVISVEMLEADFDGYVLSFDGAAETSTRQGSCGCIIWKLPGWKVVTAQGFILEDVTVNDAEYHGLFKGLTMAAERDIPDVVVVGDSRIAIQQVQGLINCNQPNLQR</sequence>
<organism evidence="2 3">
    <name type="scientific">Phytophthora megakarya</name>
    <dbReference type="NCBI Taxonomy" id="4795"/>
    <lineage>
        <taxon>Eukaryota</taxon>
        <taxon>Sar</taxon>
        <taxon>Stramenopiles</taxon>
        <taxon>Oomycota</taxon>
        <taxon>Peronosporomycetes</taxon>
        <taxon>Peronosporales</taxon>
        <taxon>Peronosporaceae</taxon>
        <taxon>Phytophthora</taxon>
    </lineage>
</organism>
<dbReference type="InterPro" id="IPR012337">
    <property type="entry name" value="RNaseH-like_sf"/>
</dbReference>